<feature type="non-terminal residue" evidence="1">
    <location>
        <position position="1"/>
    </location>
</feature>
<organism evidence="1 2">
    <name type="scientific">Trifolium medium</name>
    <dbReference type="NCBI Taxonomy" id="97028"/>
    <lineage>
        <taxon>Eukaryota</taxon>
        <taxon>Viridiplantae</taxon>
        <taxon>Streptophyta</taxon>
        <taxon>Embryophyta</taxon>
        <taxon>Tracheophyta</taxon>
        <taxon>Spermatophyta</taxon>
        <taxon>Magnoliopsida</taxon>
        <taxon>eudicotyledons</taxon>
        <taxon>Gunneridae</taxon>
        <taxon>Pentapetalae</taxon>
        <taxon>rosids</taxon>
        <taxon>fabids</taxon>
        <taxon>Fabales</taxon>
        <taxon>Fabaceae</taxon>
        <taxon>Papilionoideae</taxon>
        <taxon>50 kb inversion clade</taxon>
        <taxon>NPAAA clade</taxon>
        <taxon>Hologalegina</taxon>
        <taxon>IRL clade</taxon>
        <taxon>Trifolieae</taxon>
        <taxon>Trifolium</taxon>
    </lineage>
</organism>
<protein>
    <submittedName>
        <fullName evidence="1">Uncharacterized protein</fullName>
    </submittedName>
</protein>
<sequence length="64" mass="6594">LGSIPSGANFSGLVHTRVVNPAGSRRSGAVARRYGMAESGTVSLCGRYSRVSGYLPLSAIPLSQ</sequence>
<keyword evidence="2" id="KW-1185">Reference proteome</keyword>
<dbReference type="Proteomes" id="UP000265520">
    <property type="component" value="Unassembled WGS sequence"/>
</dbReference>
<accession>A0A392QY93</accession>
<name>A0A392QY93_9FABA</name>
<evidence type="ECO:0000313" key="2">
    <source>
        <dbReference type="Proteomes" id="UP000265520"/>
    </source>
</evidence>
<comment type="caution">
    <text evidence="1">The sequence shown here is derived from an EMBL/GenBank/DDBJ whole genome shotgun (WGS) entry which is preliminary data.</text>
</comment>
<reference evidence="1 2" key="1">
    <citation type="journal article" date="2018" name="Front. Plant Sci.">
        <title>Red Clover (Trifolium pratense) and Zigzag Clover (T. medium) - A Picture of Genomic Similarities and Differences.</title>
        <authorList>
            <person name="Dluhosova J."/>
            <person name="Istvanek J."/>
            <person name="Nedelnik J."/>
            <person name="Repkova J."/>
        </authorList>
    </citation>
    <scope>NUCLEOTIDE SEQUENCE [LARGE SCALE GENOMIC DNA]</scope>
    <source>
        <strain evidence="2">cv. 10/8</strain>
        <tissue evidence="1">Leaf</tissue>
    </source>
</reference>
<dbReference type="EMBL" id="LXQA010168415">
    <property type="protein sequence ID" value="MCI28842.1"/>
    <property type="molecule type" value="Genomic_DNA"/>
</dbReference>
<evidence type="ECO:0000313" key="1">
    <source>
        <dbReference type="EMBL" id="MCI28842.1"/>
    </source>
</evidence>
<dbReference type="AlphaFoldDB" id="A0A392QY93"/>
<proteinExistence type="predicted"/>